<feature type="transmembrane region" description="Helical" evidence="2">
    <location>
        <begin position="190"/>
        <end position="212"/>
    </location>
</feature>
<keyword evidence="2" id="KW-0472">Membrane</keyword>
<dbReference type="EMBL" id="LN714480">
    <property type="protein sequence ID" value="CEL66049.1"/>
    <property type="molecule type" value="Genomic_DNA"/>
</dbReference>
<dbReference type="EMBL" id="FR823387">
    <property type="protein sequence ID" value="CBZ52087.1"/>
    <property type="molecule type" value="Genomic_DNA"/>
</dbReference>
<dbReference type="Proteomes" id="UP000007494">
    <property type="component" value="Chromosome VI"/>
</dbReference>
<evidence type="ECO:0000256" key="1">
    <source>
        <dbReference type="SAM" id="MobiDB-lite"/>
    </source>
</evidence>
<feature type="region of interest" description="Disordered" evidence="1">
    <location>
        <begin position="70"/>
        <end position="106"/>
    </location>
</feature>
<dbReference type="RefSeq" id="XP_003882119.1">
    <property type="nucleotide sequence ID" value="XM_003882070.1"/>
</dbReference>
<evidence type="ECO:0000313" key="5">
    <source>
        <dbReference type="Proteomes" id="UP000007494"/>
    </source>
</evidence>
<dbReference type="InParanoid" id="F0VEE3"/>
<sequence length="239" mass="25012">MNRVSKCAVVAGSSLLGALSSLVPRYPSASLSVSPMFTRKALLVPLALAASLFNFLAAAGNHGDSLATGTATAELPGAPQDTPPLLWNGAGPGASRPGIGAGRSRNATLPWRRKRPLAASEDEGALGAASLRGNPSGLFSNTLETAENGAIQVERQAAAEMASAKEDSQTLTRRMRAAWRPWATSTDRRVSFFDITILLIALVITGVTTNWMRGLRIKVAHAVGAEFRDVVLGRLADPA</sequence>
<reference evidence="3" key="2">
    <citation type="submission" date="2011-03" db="EMBL/GenBank/DDBJ databases">
        <title>Comparative genomics and transcriptomics of Neospora caninum and Toxoplasma gondii.</title>
        <authorList>
            <person name="Reid A.J."/>
            <person name="Sohal A."/>
            <person name="Harris D."/>
            <person name="Quail M."/>
            <person name="Sanders M."/>
            <person name="Berriman M."/>
            <person name="Wastling J.M."/>
            <person name="Pain A."/>
        </authorList>
    </citation>
    <scope>NUCLEOTIDE SEQUENCE</scope>
    <source>
        <strain evidence="3">Liverpool</strain>
    </source>
</reference>
<keyword evidence="2" id="KW-1133">Transmembrane helix</keyword>
<protein>
    <recommendedName>
        <fullName evidence="6">Transmembrane protein</fullName>
    </recommendedName>
</protein>
<name>F0VEE3_NEOCL</name>
<evidence type="ECO:0000256" key="2">
    <source>
        <dbReference type="SAM" id="Phobius"/>
    </source>
</evidence>
<proteinExistence type="predicted"/>
<keyword evidence="5" id="KW-1185">Reference proteome</keyword>
<dbReference type="AlphaFoldDB" id="F0VEE3"/>
<feature type="transmembrane region" description="Helical" evidence="2">
    <location>
        <begin position="41"/>
        <end position="59"/>
    </location>
</feature>
<organism evidence="3 5">
    <name type="scientific">Neospora caninum (strain Liverpool)</name>
    <dbReference type="NCBI Taxonomy" id="572307"/>
    <lineage>
        <taxon>Eukaryota</taxon>
        <taxon>Sar</taxon>
        <taxon>Alveolata</taxon>
        <taxon>Apicomplexa</taxon>
        <taxon>Conoidasida</taxon>
        <taxon>Coccidia</taxon>
        <taxon>Eucoccidiorida</taxon>
        <taxon>Eimeriorina</taxon>
        <taxon>Sarcocystidae</taxon>
        <taxon>Neospora</taxon>
    </lineage>
</organism>
<reference evidence="3" key="1">
    <citation type="submission" date="2011-02" db="EMBL/GenBank/DDBJ databases">
        <authorList>
            <person name="Aslett M."/>
        </authorList>
    </citation>
    <scope>NUCLEOTIDE SEQUENCE</scope>
    <source>
        <strain evidence="3">Liverpool</strain>
    </source>
</reference>
<dbReference type="GeneID" id="13444953"/>
<accession>F0VEE3</accession>
<evidence type="ECO:0000313" key="4">
    <source>
        <dbReference type="EMBL" id="CEL66049.1"/>
    </source>
</evidence>
<gene>
    <name evidence="4" type="ORF">BN1204_018770</name>
    <name evidence="3" type="ORF">NCLIV_018770</name>
</gene>
<dbReference type="VEuPathDB" id="ToxoDB:NCLIV_018770"/>
<evidence type="ECO:0008006" key="6">
    <source>
        <dbReference type="Google" id="ProtNLM"/>
    </source>
</evidence>
<reference evidence="5" key="3">
    <citation type="journal article" date="2012" name="PLoS Pathog.">
        <title>Comparative genomics of the apicomplexan parasites Toxoplasma gondii and Neospora caninum: Coccidia differing in host range and transmission strategy.</title>
        <authorList>
            <person name="Reid A.J."/>
            <person name="Vermont S.J."/>
            <person name="Cotton J.A."/>
            <person name="Harris D."/>
            <person name="Hill-Cawthorne G.A."/>
            <person name="Konen-Waisman S."/>
            <person name="Latham S.M."/>
            <person name="Mourier T."/>
            <person name="Norton R."/>
            <person name="Quail M.A."/>
            <person name="Sanders M."/>
            <person name="Shanmugam D."/>
            <person name="Sohal A."/>
            <person name="Wasmuth J.D."/>
            <person name="Brunk B."/>
            <person name="Grigg M.E."/>
            <person name="Howard J.C."/>
            <person name="Parkinson J."/>
            <person name="Roos D.S."/>
            <person name="Trees A.J."/>
            <person name="Berriman M."/>
            <person name="Pain A."/>
            <person name="Wastling J.M."/>
        </authorList>
    </citation>
    <scope>NUCLEOTIDE SEQUENCE [LARGE SCALE GENOMIC DNA]</scope>
    <source>
        <strain evidence="5">Liverpool</strain>
    </source>
</reference>
<keyword evidence="2" id="KW-0812">Transmembrane</keyword>
<evidence type="ECO:0000313" key="3">
    <source>
        <dbReference type="EMBL" id="CBZ52087.1"/>
    </source>
</evidence>
<reference evidence="4" key="4">
    <citation type="journal article" date="2015" name="PLoS ONE">
        <title>Comprehensive Evaluation of Toxoplasma gondii VEG and Neospora caninum LIV Genomes with Tachyzoite Stage Transcriptome and Proteome Defines Novel Transcript Features.</title>
        <authorList>
            <person name="Ramaprasad A."/>
            <person name="Mourier T."/>
            <person name="Naeem R."/>
            <person name="Malas T.B."/>
            <person name="Moussa E."/>
            <person name="Panigrahi A."/>
            <person name="Vermont S.J."/>
            <person name="Otto T.D."/>
            <person name="Wastling J."/>
            <person name="Pain A."/>
        </authorList>
    </citation>
    <scope>NUCLEOTIDE SEQUENCE</scope>
    <source>
        <strain evidence="4">Liverpool</strain>
    </source>
</reference>